<organism evidence="2 3">
    <name type="scientific">Ficus carica</name>
    <name type="common">Common fig</name>
    <dbReference type="NCBI Taxonomy" id="3494"/>
    <lineage>
        <taxon>Eukaryota</taxon>
        <taxon>Viridiplantae</taxon>
        <taxon>Streptophyta</taxon>
        <taxon>Embryophyta</taxon>
        <taxon>Tracheophyta</taxon>
        <taxon>Spermatophyta</taxon>
        <taxon>Magnoliopsida</taxon>
        <taxon>eudicotyledons</taxon>
        <taxon>Gunneridae</taxon>
        <taxon>Pentapetalae</taxon>
        <taxon>rosids</taxon>
        <taxon>fabids</taxon>
        <taxon>Rosales</taxon>
        <taxon>Moraceae</taxon>
        <taxon>Ficeae</taxon>
        <taxon>Ficus</taxon>
    </lineage>
</organism>
<accession>A0AA88D6X7</accession>
<comment type="caution">
    <text evidence="2">The sequence shown here is derived from an EMBL/GenBank/DDBJ whole genome shotgun (WGS) entry which is preliminary data.</text>
</comment>
<proteinExistence type="predicted"/>
<evidence type="ECO:0000313" key="2">
    <source>
        <dbReference type="EMBL" id="GMN48188.1"/>
    </source>
</evidence>
<dbReference type="EMBL" id="BTGU01000027">
    <property type="protein sequence ID" value="GMN48188.1"/>
    <property type="molecule type" value="Genomic_DNA"/>
</dbReference>
<dbReference type="Proteomes" id="UP001187192">
    <property type="component" value="Unassembled WGS sequence"/>
</dbReference>
<dbReference type="AlphaFoldDB" id="A0AA88D6X7"/>
<evidence type="ECO:0000313" key="3">
    <source>
        <dbReference type="Proteomes" id="UP001187192"/>
    </source>
</evidence>
<gene>
    <name evidence="2" type="ORF">TIFTF001_017360</name>
</gene>
<reference evidence="2" key="1">
    <citation type="submission" date="2023-07" db="EMBL/GenBank/DDBJ databases">
        <title>draft genome sequence of fig (Ficus carica).</title>
        <authorList>
            <person name="Takahashi T."/>
            <person name="Nishimura K."/>
        </authorList>
    </citation>
    <scope>NUCLEOTIDE SEQUENCE</scope>
</reference>
<evidence type="ECO:0000256" key="1">
    <source>
        <dbReference type="SAM" id="MobiDB-lite"/>
    </source>
</evidence>
<sequence length="59" mass="6931">MNTINIDYKILALYENHTDACHNLEENDRTRLEGGDHCTDHWITEASSDPRPLEARRYD</sequence>
<name>A0AA88D6X7_FICCA</name>
<feature type="region of interest" description="Disordered" evidence="1">
    <location>
        <begin position="40"/>
        <end position="59"/>
    </location>
</feature>
<protein>
    <submittedName>
        <fullName evidence="2">Uncharacterized protein</fullName>
    </submittedName>
</protein>
<keyword evidence="3" id="KW-1185">Reference proteome</keyword>